<comment type="subcellular location">
    <subcellularLocation>
        <location evidence="1">Nucleus</location>
    </subcellularLocation>
</comment>
<dbReference type="GO" id="GO:0000956">
    <property type="term" value="P:nuclear-transcribed mRNA catabolic process"/>
    <property type="evidence" value="ECO:0007669"/>
    <property type="project" value="InterPro"/>
</dbReference>
<evidence type="ECO:0000256" key="11">
    <source>
        <dbReference type="SAM" id="MobiDB-lite"/>
    </source>
</evidence>
<comment type="caution">
    <text evidence="13">The sequence shown here is derived from an EMBL/GenBank/DDBJ whole genome shotgun (WGS) entry which is preliminary data.</text>
</comment>
<evidence type="ECO:0000259" key="12">
    <source>
        <dbReference type="PROSITE" id="PS52002"/>
    </source>
</evidence>
<evidence type="ECO:0000256" key="3">
    <source>
        <dbReference type="ARBA" id="ARBA00022664"/>
    </source>
</evidence>
<evidence type="ECO:0000256" key="5">
    <source>
        <dbReference type="ARBA" id="ARBA00022737"/>
    </source>
</evidence>
<evidence type="ECO:0000313" key="14">
    <source>
        <dbReference type="Proteomes" id="UP001321749"/>
    </source>
</evidence>
<dbReference type="FunFam" id="2.30.30.100:FF:000024">
    <property type="entry name" value="U6 snRNA-associated Sm-like protein LSm4"/>
    <property type="match status" value="1"/>
</dbReference>
<dbReference type="InterPro" id="IPR002885">
    <property type="entry name" value="PPR_rpt"/>
</dbReference>
<evidence type="ECO:0000256" key="1">
    <source>
        <dbReference type="ARBA" id="ARBA00004123"/>
    </source>
</evidence>
<dbReference type="SUPFAM" id="SSF50182">
    <property type="entry name" value="Sm-like ribonucleoproteins"/>
    <property type="match status" value="1"/>
</dbReference>
<keyword evidence="6" id="KW-0694">RNA-binding</keyword>
<dbReference type="Proteomes" id="UP001321749">
    <property type="component" value="Unassembled WGS sequence"/>
</dbReference>
<dbReference type="InterPro" id="IPR011990">
    <property type="entry name" value="TPR-like_helical_dom_sf"/>
</dbReference>
<evidence type="ECO:0000256" key="9">
    <source>
        <dbReference type="ARBA" id="ARBA00023274"/>
    </source>
</evidence>
<dbReference type="PROSITE" id="PS52002">
    <property type="entry name" value="SM"/>
    <property type="match status" value="1"/>
</dbReference>
<proteinExistence type="inferred from homology"/>
<keyword evidence="3" id="KW-0507">mRNA processing</keyword>
<keyword evidence="9" id="KW-0687">Ribonucleoprotein</keyword>
<evidence type="ECO:0000256" key="8">
    <source>
        <dbReference type="ARBA" id="ARBA00023242"/>
    </source>
</evidence>
<dbReference type="GO" id="GO:0003723">
    <property type="term" value="F:RNA binding"/>
    <property type="evidence" value="ECO:0007669"/>
    <property type="project" value="UniProtKB-KW"/>
</dbReference>
<dbReference type="SMART" id="SM00651">
    <property type="entry name" value="Sm"/>
    <property type="match status" value="1"/>
</dbReference>
<dbReference type="PROSITE" id="PS51375">
    <property type="entry name" value="PPR"/>
    <property type="match status" value="1"/>
</dbReference>
<evidence type="ECO:0000256" key="10">
    <source>
        <dbReference type="PROSITE-ProRule" id="PRU00708"/>
    </source>
</evidence>
<feature type="region of interest" description="Disordered" evidence="11">
    <location>
        <begin position="82"/>
        <end position="139"/>
    </location>
</feature>
<protein>
    <recommendedName>
        <fullName evidence="12">Sm domain-containing protein</fullName>
    </recommendedName>
</protein>
<dbReference type="InterPro" id="IPR034101">
    <property type="entry name" value="Lsm4"/>
</dbReference>
<dbReference type="PANTHER" id="PTHR23338">
    <property type="entry name" value="SMALL NUCLEAR RIBONUCLEOPROTEIN SM"/>
    <property type="match status" value="1"/>
</dbReference>
<sequence length="798" mass="89067">MLPLGLLNAAQGHPMLVELKSGETLNGHLVLCDTWMNLTLREVVQTSPDGDKFVRLPEVYVKGNNIKYLQVPNEIIDVVKEQQHGQQGGYRGGRGGGQGGPGRGGDRGQRGGRGGRGGAGYGAVGGHHHSPSPCPSLPQYHKMSTTNRIVIDGLWRCLCPSIDATFLAKAVQQSPSRTTPRVLARRRPNHGFCRQGQQQIRAKSHGSSHTSAQVARFYKIDPNAKHVPWSAERIVRNHTIDYGALDVTPIANIYAAIKKLQDVQDSATQIRMLVYYAVKRGERPNSDLYEAMVAADCDPRKGFADELHNIWIEMAGLEVAPSKSFYHTMLKALAIHPDYLMRNVILRRMELEGVELSMEGKSYVALGMLREGQNEMALDYLEEMMRDAEGKKGDLSAQVPYWVMEIFIFVLGRRGFLDEAYGLLLHQLGSREVGVDRISLNLWHFVLEECSKEMHYQGTKTAWDEIVETGILNPSDGLASNVLNTAARHGDSALAMQAIQKLSAKKVKLNAVHYEALLEAYAQQGDLAQAFEVLCIMAETGIQAELASTRPIYRLLSMNPDLGASCMDILSDLKAKGHQIPSSALTVVLEFAAARAGLEVAMDIYQEIRPFSTGNQDAQFLTFLMTQAKSSEDAAYLASQMERYNVAHTRHTLDHMVRLYALDGDLEEAFRCLVEISRIIKSTKSLSSPSNKTLVALMERLFREMDSRVWAVLDEIERRRPSVIRGLTEREEKLLEKIPRPQLKTPLLLVGMRDPEEKEQVAEKVEQTKAAEEKPETWQDDIDTKWDVAQMMLRSAVP</sequence>
<dbReference type="GO" id="GO:0005681">
    <property type="term" value="C:spliceosomal complex"/>
    <property type="evidence" value="ECO:0007669"/>
    <property type="project" value="UniProtKB-KW"/>
</dbReference>
<dbReference type="EMBL" id="MU864956">
    <property type="protein sequence ID" value="KAK4463712.1"/>
    <property type="molecule type" value="Genomic_DNA"/>
</dbReference>
<keyword evidence="8" id="KW-0539">Nucleus</keyword>
<evidence type="ECO:0000313" key="13">
    <source>
        <dbReference type="EMBL" id="KAK4463712.1"/>
    </source>
</evidence>
<dbReference type="Gene3D" id="1.25.40.10">
    <property type="entry name" value="Tetratricopeptide repeat domain"/>
    <property type="match status" value="3"/>
</dbReference>
<keyword evidence="14" id="KW-1185">Reference proteome</keyword>
<reference evidence="13" key="2">
    <citation type="submission" date="2023-06" db="EMBL/GenBank/DDBJ databases">
        <authorList>
            <consortium name="Lawrence Berkeley National Laboratory"/>
            <person name="Mondo S.J."/>
            <person name="Hensen N."/>
            <person name="Bonometti L."/>
            <person name="Westerberg I."/>
            <person name="Brannstrom I.O."/>
            <person name="Guillou S."/>
            <person name="Cros-Aarteil S."/>
            <person name="Calhoun S."/>
            <person name="Haridas S."/>
            <person name="Kuo A."/>
            <person name="Pangilinan J."/>
            <person name="Riley R."/>
            <person name="Labutti K."/>
            <person name="Andreopoulos B."/>
            <person name="Lipzen A."/>
            <person name="Chen C."/>
            <person name="Yanf M."/>
            <person name="Daum C."/>
            <person name="Ng V."/>
            <person name="Clum A."/>
            <person name="Steindorff A."/>
            <person name="Ohm R."/>
            <person name="Martin F."/>
            <person name="Silar P."/>
            <person name="Natvig D."/>
            <person name="Lalanne C."/>
            <person name="Gautier V."/>
            <person name="Ament-Velasquez S.L."/>
            <person name="Kruys A."/>
            <person name="Hutchinson M.I."/>
            <person name="Powell A.J."/>
            <person name="Barry K."/>
            <person name="Miller A.N."/>
            <person name="Grigoriev I.V."/>
            <person name="Debuchy R."/>
            <person name="Gladieux P."/>
            <person name="Thoren M.H."/>
            <person name="Johannesson H."/>
        </authorList>
    </citation>
    <scope>NUCLEOTIDE SEQUENCE</scope>
    <source>
        <strain evidence="13">PSN324</strain>
    </source>
</reference>
<feature type="repeat" description="PPR" evidence="10">
    <location>
        <begin position="510"/>
        <end position="544"/>
    </location>
</feature>
<organism evidence="13 14">
    <name type="scientific">Cladorrhinum samala</name>
    <dbReference type="NCBI Taxonomy" id="585594"/>
    <lineage>
        <taxon>Eukaryota</taxon>
        <taxon>Fungi</taxon>
        <taxon>Dikarya</taxon>
        <taxon>Ascomycota</taxon>
        <taxon>Pezizomycotina</taxon>
        <taxon>Sordariomycetes</taxon>
        <taxon>Sordariomycetidae</taxon>
        <taxon>Sordariales</taxon>
        <taxon>Podosporaceae</taxon>
        <taxon>Cladorrhinum</taxon>
    </lineage>
</organism>
<dbReference type="GO" id="GO:0000398">
    <property type="term" value="P:mRNA splicing, via spliceosome"/>
    <property type="evidence" value="ECO:0007669"/>
    <property type="project" value="InterPro"/>
</dbReference>
<accession>A0AAV9HS75</accession>
<feature type="domain" description="Sm" evidence="12">
    <location>
        <begin position="2"/>
        <end position="75"/>
    </location>
</feature>
<dbReference type="CDD" id="cd01723">
    <property type="entry name" value="LSm4"/>
    <property type="match status" value="1"/>
</dbReference>
<dbReference type="GO" id="GO:0097525">
    <property type="term" value="C:spliceosomal snRNP complex"/>
    <property type="evidence" value="ECO:0007669"/>
    <property type="project" value="UniProtKB-ARBA"/>
</dbReference>
<dbReference type="InterPro" id="IPR057027">
    <property type="entry name" value="TPR_mt"/>
</dbReference>
<dbReference type="InterPro" id="IPR047575">
    <property type="entry name" value="Sm"/>
</dbReference>
<dbReference type="AlphaFoldDB" id="A0AAV9HS75"/>
<dbReference type="Pfam" id="PF23276">
    <property type="entry name" value="TPR_24"/>
    <property type="match status" value="1"/>
</dbReference>
<keyword evidence="4" id="KW-0747">Spliceosome</keyword>
<feature type="compositionally biased region" description="Gly residues" evidence="11">
    <location>
        <begin position="111"/>
        <end position="125"/>
    </location>
</feature>
<dbReference type="InterPro" id="IPR010920">
    <property type="entry name" value="LSM_dom_sf"/>
</dbReference>
<keyword evidence="5" id="KW-0677">Repeat</keyword>
<evidence type="ECO:0000256" key="7">
    <source>
        <dbReference type="ARBA" id="ARBA00023187"/>
    </source>
</evidence>
<comment type="similarity">
    <text evidence="2">Belongs to the snRNP Sm proteins family.</text>
</comment>
<dbReference type="InterPro" id="IPR027141">
    <property type="entry name" value="LSm4/Sm_D1/D3"/>
</dbReference>
<feature type="compositionally biased region" description="Gly residues" evidence="11">
    <location>
        <begin position="86"/>
        <end position="103"/>
    </location>
</feature>
<evidence type="ECO:0000256" key="2">
    <source>
        <dbReference type="ARBA" id="ARBA00006850"/>
    </source>
</evidence>
<reference evidence="13" key="1">
    <citation type="journal article" date="2023" name="Mol. Phylogenet. Evol.">
        <title>Genome-scale phylogeny and comparative genomics of the fungal order Sordariales.</title>
        <authorList>
            <person name="Hensen N."/>
            <person name="Bonometti L."/>
            <person name="Westerberg I."/>
            <person name="Brannstrom I.O."/>
            <person name="Guillou S."/>
            <person name="Cros-Aarteil S."/>
            <person name="Calhoun S."/>
            <person name="Haridas S."/>
            <person name="Kuo A."/>
            <person name="Mondo S."/>
            <person name="Pangilinan J."/>
            <person name="Riley R."/>
            <person name="LaButti K."/>
            <person name="Andreopoulos B."/>
            <person name="Lipzen A."/>
            <person name="Chen C."/>
            <person name="Yan M."/>
            <person name="Daum C."/>
            <person name="Ng V."/>
            <person name="Clum A."/>
            <person name="Steindorff A."/>
            <person name="Ohm R.A."/>
            <person name="Martin F."/>
            <person name="Silar P."/>
            <person name="Natvig D.O."/>
            <person name="Lalanne C."/>
            <person name="Gautier V."/>
            <person name="Ament-Velasquez S.L."/>
            <person name="Kruys A."/>
            <person name="Hutchinson M.I."/>
            <person name="Powell A.J."/>
            <person name="Barry K."/>
            <person name="Miller A.N."/>
            <person name="Grigoriev I.V."/>
            <person name="Debuchy R."/>
            <person name="Gladieux P."/>
            <person name="Hiltunen Thoren M."/>
            <person name="Johannesson H."/>
        </authorList>
    </citation>
    <scope>NUCLEOTIDE SEQUENCE</scope>
    <source>
        <strain evidence="13">PSN324</strain>
    </source>
</reference>
<dbReference type="Pfam" id="PF01423">
    <property type="entry name" value="LSM"/>
    <property type="match status" value="1"/>
</dbReference>
<dbReference type="Gene3D" id="2.30.30.100">
    <property type="match status" value="1"/>
</dbReference>
<dbReference type="InterPro" id="IPR001163">
    <property type="entry name" value="Sm_dom_euk/arc"/>
</dbReference>
<evidence type="ECO:0000256" key="4">
    <source>
        <dbReference type="ARBA" id="ARBA00022728"/>
    </source>
</evidence>
<evidence type="ECO:0000256" key="6">
    <source>
        <dbReference type="ARBA" id="ARBA00022884"/>
    </source>
</evidence>
<keyword evidence="7" id="KW-0508">mRNA splicing</keyword>
<gene>
    <name evidence="13" type="ORF">QBC42DRAFT_198407</name>
</gene>
<name>A0AAV9HS75_9PEZI</name>